<accession>A0A921ZD26</accession>
<keyword evidence="2" id="KW-1185">Reference proteome</keyword>
<comment type="caution">
    <text evidence="1">The sequence shown here is derived from an EMBL/GenBank/DDBJ whole genome shotgun (WGS) entry which is preliminary data.</text>
</comment>
<name>A0A921ZD26_MANSE</name>
<dbReference type="AlphaFoldDB" id="A0A921ZD26"/>
<proteinExistence type="predicted"/>
<sequence length="131" mass="14746">MNLSPNGYVEAQLKHPLFAKCVPSHDVIGGELIAISGSNSRLRLDTEQKNLNTTLFDPGFESRTSARYGTAHAEQLRHRDSSQLIKTLNSKLWMALYLFICSIRQTTGSSRHSDTIKIVTQVFNITRSMKH</sequence>
<organism evidence="1 2">
    <name type="scientific">Manduca sexta</name>
    <name type="common">Tobacco hawkmoth</name>
    <name type="synonym">Tobacco hornworm</name>
    <dbReference type="NCBI Taxonomy" id="7130"/>
    <lineage>
        <taxon>Eukaryota</taxon>
        <taxon>Metazoa</taxon>
        <taxon>Ecdysozoa</taxon>
        <taxon>Arthropoda</taxon>
        <taxon>Hexapoda</taxon>
        <taxon>Insecta</taxon>
        <taxon>Pterygota</taxon>
        <taxon>Neoptera</taxon>
        <taxon>Endopterygota</taxon>
        <taxon>Lepidoptera</taxon>
        <taxon>Glossata</taxon>
        <taxon>Ditrysia</taxon>
        <taxon>Bombycoidea</taxon>
        <taxon>Sphingidae</taxon>
        <taxon>Sphinginae</taxon>
        <taxon>Sphingini</taxon>
        <taxon>Manduca</taxon>
    </lineage>
</organism>
<protein>
    <submittedName>
        <fullName evidence="1">Uncharacterized protein</fullName>
    </submittedName>
</protein>
<dbReference type="EMBL" id="JH668497">
    <property type="protein sequence ID" value="KAG6455727.1"/>
    <property type="molecule type" value="Genomic_DNA"/>
</dbReference>
<reference evidence="1" key="2">
    <citation type="submission" date="2020-12" db="EMBL/GenBank/DDBJ databases">
        <authorList>
            <person name="Kanost M."/>
        </authorList>
    </citation>
    <scope>NUCLEOTIDE SEQUENCE</scope>
</reference>
<evidence type="ECO:0000313" key="2">
    <source>
        <dbReference type="Proteomes" id="UP000791440"/>
    </source>
</evidence>
<evidence type="ECO:0000313" key="1">
    <source>
        <dbReference type="EMBL" id="KAG6455727.1"/>
    </source>
</evidence>
<reference evidence="1" key="1">
    <citation type="journal article" date="2016" name="Insect Biochem. Mol. Biol.">
        <title>Multifaceted biological insights from a draft genome sequence of the tobacco hornworm moth, Manduca sexta.</title>
        <authorList>
            <person name="Kanost M.R."/>
            <person name="Arrese E.L."/>
            <person name="Cao X."/>
            <person name="Chen Y.R."/>
            <person name="Chellapilla S."/>
            <person name="Goldsmith M.R."/>
            <person name="Grosse-Wilde E."/>
            <person name="Heckel D.G."/>
            <person name="Herndon N."/>
            <person name="Jiang H."/>
            <person name="Papanicolaou A."/>
            <person name="Qu J."/>
            <person name="Soulages J.L."/>
            <person name="Vogel H."/>
            <person name="Walters J."/>
            <person name="Waterhouse R.M."/>
            <person name="Ahn S.J."/>
            <person name="Almeida F.C."/>
            <person name="An C."/>
            <person name="Aqrawi P."/>
            <person name="Bretschneider A."/>
            <person name="Bryant W.B."/>
            <person name="Bucks S."/>
            <person name="Chao H."/>
            <person name="Chevignon G."/>
            <person name="Christen J.M."/>
            <person name="Clarke D.F."/>
            <person name="Dittmer N.T."/>
            <person name="Ferguson L.C.F."/>
            <person name="Garavelou S."/>
            <person name="Gordon K.H.J."/>
            <person name="Gunaratna R.T."/>
            <person name="Han Y."/>
            <person name="Hauser F."/>
            <person name="He Y."/>
            <person name="Heidel-Fischer H."/>
            <person name="Hirsh A."/>
            <person name="Hu Y."/>
            <person name="Jiang H."/>
            <person name="Kalra D."/>
            <person name="Klinner C."/>
            <person name="Konig C."/>
            <person name="Kovar C."/>
            <person name="Kroll A.R."/>
            <person name="Kuwar S.S."/>
            <person name="Lee S.L."/>
            <person name="Lehman R."/>
            <person name="Li K."/>
            <person name="Li Z."/>
            <person name="Liang H."/>
            <person name="Lovelace S."/>
            <person name="Lu Z."/>
            <person name="Mansfield J.H."/>
            <person name="McCulloch K.J."/>
            <person name="Mathew T."/>
            <person name="Morton B."/>
            <person name="Muzny D.M."/>
            <person name="Neunemann D."/>
            <person name="Ongeri F."/>
            <person name="Pauchet Y."/>
            <person name="Pu L.L."/>
            <person name="Pyrousis I."/>
            <person name="Rao X.J."/>
            <person name="Redding A."/>
            <person name="Roesel C."/>
            <person name="Sanchez-Gracia A."/>
            <person name="Schaack S."/>
            <person name="Shukla A."/>
            <person name="Tetreau G."/>
            <person name="Wang Y."/>
            <person name="Xiong G.H."/>
            <person name="Traut W."/>
            <person name="Walsh T.K."/>
            <person name="Worley K.C."/>
            <person name="Wu D."/>
            <person name="Wu W."/>
            <person name="Wu Y.Q."/>
            <person name="Zhang X."/>
            <person name="Zou Z."/>
            <person name="Zucker H."/>
            <person name="Briscoe A.D."/>
            <person name="Burmester T."/>
            <person name="Clem R.J."/>
            <person name="Feyereisen R."/>
            <person name="Grimmelikhuijzen C.J.P."/>
            <person name="Hamodrakas S.J."/>
            <person name="Hansson B.S."/>
            <person name="Huguet E."/>
            <person name="Jermiin L.S."/>
            <person name="Lan Q."/>
            <person name="Lehman H.K."/>
            <person name="Lorenzen M."/>
            <person name="Merzendorfer H."/>
            <person name="Michalopoulos I."/>
            <person name="Morton D.B."/>
            <person name="Muthukrishnan S."/>
            <person name="Oakeshott J.G."/>
            <person name="Palmer W."/>
            <person name="Park Y."/>
            <person name="Passarelli A.L."/>
            <person name="Rozas J."/>
            <person name="Schwartz L.M."/>
            <person name="Smith W."/>
            <person name="Southgate A."/>
            <person name="Vilcinskas A."/>
            <person name="Vogt R."/>
            <person name="Wang P."/>
            <person name="Werren J."/>
            <person name="Yu X.Q."/>
            <person name="Zhou J.J."/>
            <person name="Brown S.J."/>
            <person name="Scherer S.E."/>
            <person name="Richards S."/>
            <person name="Blissard G.W."/>
        </authorList>
    </citation>
    <scope>NUCLEOTIDE SEQUENCE</scope>
</reference>
<dbReference type="Proteomes" id="UP000791440">
    <property type="component" value="Unassembled WGS sequence"/>
</dbReference>
<gene>
    <name evidence="1" type="ORF">O3G_MSEX009360</name>
</gene>